<evidence type="ECO:0000256" key="3">
    <source>
        <dbReference type="ARBA" id="ARBA00023163"/>
    </source>
</evidence>
<protein>
    <submittedName>
        <fullName evidence="7">TetR family transcriptional regulator</fullName>
    </submittedName>
</protein>
<dbReference type="Proteomes" id="UP000267164">
    <property type="component" value="Chromosome"/>
</dbReference>
<evidence type="ECO:0000256" key="2">
    <source>
        <dbReference type="ARBA" id="ARBA00023125"/>
    </source>
</evidence>
<dbReference type="RefSeq" id="WP_120737256.1">
    <property type="nucleotide sequence ID" value="NZ_CP032568.1"/>
</dbReference>
<proteinExistence type="predicted"/>
<keyword evidence="2 4" id="KW-0238">DNA-binding</keyword>
<evidence type="ECO:0000313" key="7">
    <source>
        <dbReference type="EMBL" id="AYF75088.1"/>
    </source>
</evidence>
<dbReference type="PROSITE" id="PS50977">
    <property type="entry name" value="HTH_TETR_2"/>
    <property type="match status" value="1"/>
</dbReference>
<evidence type="ECO:0000256" key="4">
    <source>
        <dbReference type="PROSITE-ProRule" id="PRU00335"/>
    </source>
</evidence>
<dbReference type="GO" id="GO:0000976">
    <property type="term" value="F:transcription cis-regulatory region binding"/>
    <property type="evidence" value="ECO:0007669"/>
    <property type="project" value="TreeGrafter"/>
</dbReference>
<dbReference type="InterPro" id="IPR001647">
    <property type="entry name" value="HTH_TetR"/>
</dbReference>
<dbReference type="OrthoDB" id="3787664at2"/>
<evidence type="ECO:0000259" key="6">
    <source>
        <dbReference type="PROSITE" id="PS50977"/>
    </source>
</evidence>
<organism evidence="7 8">
    <name type="scientific">Nocardia yunnanensis</name>
    <dbReference type="NCBI Taxonomy" id="2382165"/>
    <lineage>
        <taxon>Bacteria</taxon>
        <taxon>Bacillati</taxon>
        <taxon>Actinomycetota</taxon>
        <taxon>Actinomycetes</taxon>
        <taxon>Mycobacteriales</taxon>
        <taxon>Nocardiaceae</taxon>
        <taxon>Nocardia</taxon>
    </lineage>
</organism>
<gene>
    <name evidence="7" type="ORF">D7D52_15810</name>
</gene>
<dbReference type="GO" id="GO:0003700">
    <property type="term" value="F:DNA-binding transcription factor activity"/>
    <property type="evidence" value="ECO:0007669"/>
    <property type="project" value="TreeGrafter"/>
</dbReference>
<reference evidence="7 8" key="1">
    <citation type="submission" date="2018-09" db="EMBL/GenBank/DDBJ databases">
        <title>Nocardia yunnanensis sp. nov., an actinomycete isolated from a soil sample.</title>
        <authorList>
            <person name="Zhang J."/>
        </authorList>
    </citation>
    <scope>NUCLEOTIDE SEQUENCE [LARGE SCALE GENOMIC DNA]</scope>
    <source>
        <strain evidence="7 8">CFHS0054</strain>
    </source>
</reference>
<feature type="compositionally biased region" description="Basic and acidic residues" evidence="5">
    <location>
        <begin position="17"/>
        <end position="32"/>
    </location>
</feature>
<accession>A0A386ZBY6</accession>
<dbReference type="Pfam" id="PF17754">
    <property type="entry name" value="TetR_C_14"/>
    <property type="match status" value="1"/>
</dbReference>
<dbReference type="SUPFAM" id="SSF46689">
    <property type="entry name" value="Homeodomain-like"/>
    <property type="match status" value="1"/>
</dbReference>
<name>A0A386ZBY6_9NOCA</name>
<keyword evidence="3" id="KW-0804">Transcription</keyword>
<dbReference type="PANTHER" id="PTHR30055">
    <property type="entry name" value="HTH-TYPE TRANSCRIPTIONAL REGULATOR RUTR"/>
    <property type="match status" value="1"/>
</dbReference>
<keyword evidence="1" id="KW-0805">Transcription regulation</keyword>
<dbReference type="PROSITE" id="PS01081">
    <property type="entry name" value="HTH_TETR_1"/>
    <property type="match status" value="1"/>
</dbReference>
<dbReference type="InterPro" id="IPR023772">
    <property type="entry name" value="DNA-bd_HTH_TetR-type_CS"/>
</dbReference>
<evidence type="ECO:0000256" key="5">
    <source>
        <dbReference type="SAM" id="MobiDB-lite"/>
    </source>
</evidence>
<dbReference type="EMBL" id="CP032568">
    <property type="protein sequence ID" value="AYF75088.1"/>
    <property type="molecule type" value="Genomic_DNA"/>
</dbReference>
<dbReference type="InterPro" id="IPR041347">
    <property type="entry name" value="MftR_C"/>
</dbReference>
<feature type="DNA-binding region" description="H-T-H motif" evidence="4">
    <location>
        <begin position="54"/>
        <end position="73"/>
    </location>
</feature>
<dbReference type="Pfam" id="PF00440">
    <property type="entry name" value="TetR_N"/>
    <property type="match status" value="1"/>
</dbReference>
<keyword evidence="8" id="KW-1185">Reference proteome</keyword>
<dbReference type="Gene3D" id="1.10.357.10">
    <property type="entry name" value="Tetracycline Repressor, domain 2"/>
    <property type="match status" value="1"/>
</dbReference>
<feature type="region of interest" description="Disordered" evidence="5">
    <location>
        <begin position="1"/>
        <end position="32"/>
    </location>
</feature>
<evidence type="ECO:0000256" key="1">
    <source>
        <dbReference type="ARBA" id="ARBA00023015"/>
    </source>
</evidence>
<dbReference type="PANTHER" id="PTHR30055:SF238">
    <property type="entry name" value="MYCOFACTOCIN BIOSYNTHESIS TRANSCRIPTIONAL REGULATOR MFTR-RELATED"/>
    <property type="match status" value="1"/>
</dbReference>
<dbReference type="InterPro" id="IPR009057">
    <property type="entry name" value="Homeodomain-like_sf"/>
</dbReference>
<sequence>MSELSSHIGVISRHRPGAHEHRPGLRERKKQQTRDRIIDVALRLCDEQGFDATTVEQIADAADVSPRTVNRYFDSKEAIVIAPIEGMGQVLAEALRAQPITGDELQALLDAFLSVVNRIIEADAPVPFRWFQQMQRISRDSVAVRALSMESADTKTRAMTTVLAERLRLSEDHLTVRLIAATWHGIVRVGMECEFDDESEFPDCTTAATAQALADSVLAAFTEFRRVCCGSTVASPTSESAAAAR</sequence>
<dbReference type="PRINTS" id="PR00455">
    <property type="entry name" value="HTHTETR"/>
</dbReference>
<dbReference type="InterPro" id="IPR050109">
    <property type="entry name" value="HTH-type_TetR-like_transc_reg"/>
</dbReference>
<evidence type="ECO:0000313" key="8">
    <source>
        <dbReference type="Proteomes" id="UP000267164"/>
    </source>
</evidence>
<dbReference type="AlphaFoldDB" id="A0A386ZBY6"/>
<dbReference type="KEGG" id="nyu:D7D52_15810"/>
<feature type="domain" description="HTH tetR-type" evidence="6">
    <location>
        <begin position="31"/>
        <end position="91"/>
    </location>
</feature>